<evidence type="ECO:0000256" key="5">
    <source>
        <dbReference type="PROSITE-ProRule" id="PRU00276"/>
    </source>
</evidence>
<feature type="active site" evidence="5">
    <location>
        <position position="318"/>
    </location>
</feature>
<feature type="binding site" evidence="5">
    <location>
        <position position="327"/>
    </location>
    <ligand>
        <name>Zn(2+)</name>
        <dbReference type="ChEBI" id="CHEBI:29105"/>
        <note>catalytic</note>
    </ligand>
</feature>
<keyword evidence="5" id="KW-0479">Metal-binding</keyword>
<accession>A0A6B0VBS4</accession>
<dbReference type="PANTHER" id="PTHR11905:SF159">
    <property type="entry name" value="ADAM METALLOPROTEASE"/>
    <property type="match status" value="1"/>
</dbReference>
<evidence type="ECO:0000256" key="3">
    <source>
        <dbReference type="ARBA" id="ARBA00022833"/>
    </source>
</evidence>
<dbReference type="GO" id="GO:0006509">
    <property type="term" value="P:membrane protein ectodomain proteolysis"/>
    <property type="evidence" value="ECO:0007669"/>
    <property type="project" value="TreeGrafter"/>
</dbReference>
<evidence type="ECO:0000256" key="4">
    <source>
        <dbReference type="ARBA" id="ARBA00023049"/>
    </source>
</evidence>
<sequence>MFAIFQCALFSGLLLSFADCALSSGNVVYPRLLEARGLDAEKTLYIDDDMVLRLEKTSVLSEGFVFSNNFNGTKVDQIMNGKKLEANMYYDRNRMASVDIEEKNGGVQVKGILSDTLRIAPLDLTARSEEGPIPHKIFEVEQRAAGKREKKAVPPKKYDGKIFHAELKIVVDVNHRKAFQTDDDLVEYLALCMKLVNLRYEETSNPQVQFLLTTVEIAKEGFEEVFYAWDVDCPGRSIKTYMDPVKMIAKVVETYGHNQEDITVFVTSVDLADNFNSFAYNHVMGQAKLGGLCSDGRRAAIVEDAPPTYSLIQIIAHELAHTLGAAHDGDESTRKCSPHSGHMMAPSAHGSNNGHFSNCSIQQISEFVRTLNESCLEIKLQTYHEATATLLPGKNMSLTDYCRTKHPNFPNITAAQDGDYKHQCKILCCAESGYPCFDEPAVDGMPCGGTMYCLRHKCGNHTNPLRKKL</sequence>
<evidence type="ECO:0000256" key="6">
    <source>
        <dbReference type="SAM" id="SignalP"/>
    </source>
</evidence>
<keyword evidence="2" id="KW-0378">Hydrolase</keyword>
<organism evidence="8">
    <name type="scientific">Ixodes ricinus</name>
    <name type="common">Common tick</name>
    <name type="synonym">Acarus ricinus</name>
    <dbReference type="NCBI Taxonomy" id="34613"/>
    <lineage>
        <taxon>Eukaryota</taxon>
        <taxon>Metazoa</taxon>
        <taxon>Ecdysozoa</taxon>
        <taxon>Arthropoda</taxon>
        <taxon>Chelicerata</taxon>
        <taxon>Arachnida</taxon>
        <taxon>Acari</taxon>
        <taxon>Parasitiformes</taxon>
        <taxon>Ixodida</taxon>
        <taxon>Ixodoidea</taxon>
        <taxon>Ixodidae</taxon>
        <taxon>Ixodinae</taxon>
        <taxon>Ixodes</taxon>
    </lineage>
</organism>
<dbReference type="AlphaFoldDB" id="A0A6B0VBS4"/>
<feature type="binding site" evidence="5">
    <location>
        <position position="317"/>
    </location>
    <ligand>
        <name>Zn(2+)</name>
        <dbReference type="ChEBI" id="CHEBI:29105"/>
        <note>catalytic</note>
    </ligand>
</feature>
<comment type="caution">
    <text evidence="5">Lacks conserved residue(s) required for the propagation of feature annotation.</text>
</comment>
<dbReference type="InterPro" id="IPR024079">
    <property type="entry name" value="MetalloPept_cat_dom_sf"/>
</dbReference>
<reference evidence="8" key="1">
    <citation type="submission" date="2019-12" db="EMBL/GenBank/DDBJ databases">
        <title>An insight into the sialome of adult female Ixodes ricinus ticks feeding for 6 days.</title>
        <authorList>
            <person name="Perner J."/>
            <person name="Ribeiro J.M.C."/>
        </authorList>
    </citation>
    <scope>NUCLEOTIDE SEQUENCE</scope>
    <source>
        <strain evidence="8">Semi-engorged</strain>
        <tissue evidence="8">Salivary glands</tissue>
    </source>
</reference>
<dbReference type="Gene3D" id="3.40.1620.60">
    <property type="match status" value="1"/>
</dbReference>
<dbReference type="SUPFAM" id="SSF55486">
    <property type="entry name" value="Metalloproteases ('zincins'), catalytic domain"/>
    <property type="match status" value="1"/>
</dbReference>
<dbReference type="Gene3D" id="3.40.390.10">
    <property type="entry name" value="Collagenase (Catalytic Domain)"/>
    <property type="match status" value="1"/>
</dbReference>
<dbReference type="Pfam" id="PF13688">
    <property type="entry name" value="Reprolysin_5"/>
    <property type="match status" value="1"/>
</dbReference>
<proteinExistence type="predicted"/>
<evidence type="ECO:0000259" key="7">
    <source>
        <dbReference type="PROSITE" id="PS50215"/>
    </source>
</evidence>
<dbReference type="GO" id="GO:0004222">
    <property type="term" value="F:metalloendopeptidase activity"/>
    <property type="evidence" value="ECO:0007669"/>
    <property type="project" value="InterPro"/>
</dbReference>
<evidence type="ECO:0000256" key="1">
    <source>
        <dbReference type="ARBA" id="ARBA00022670"/>
    </source>
</evidence>
<dbReference type="PROSITE" id="PS50215">
    <property type="entry name" value="ADAM_MEPRO"/>
    <property type="match status" value="1"/>
</dbReference>
<name>A0A6B0VBS4_IXORI</name>
<feature type="signal peptide" evidence="6">
    <location>
        <begin position="1"/>
        <end position="23"/>
    </location>
</feature>
<feature type="domain" description="Peptidase M12B" evidence="7">
    <location>
        <begin position="163"/>
        <end position="380"/>
    </location>
</feature>
<keyword evidence="6" id="KW-0732">Signal</keyword>
<dbReference type="EMBL" id="GIFC01017526">
    <property type="protein sequence ID" value="MXU99609.1"/>
    <property type="molecule type" value="Transcribed_RNA"/>
</dbReference>
<keyword evidence="3 5" id="KW-0862">Zinc</keyword>
<evidence type="ECO:0000313" key="8">
    <source>
        <dbReference type="EMBL" id="MXU99609.1"/>
    </source>
</evidence>
<dbReference type="PANTHER" id="PTHR11905">
    <property type="entry name" value="ADAM A DISINTEGRIN AND METALLOPROTEASE DOMAIN"/>
    <property type="match status" value="1"/>
</dbReference>
<dbReference type="GO" id="GO:0046872">
    <property type="term" value="F:metal ion binding"/>
    <property type="evidence" value="ECO:0007669"/>
    <property type="project" value="UniProtKB-KW"/>
</dbReference>
<feature type="chain" id="PRO_5025481325" evidence="6">
    <location>
        <begin position="24"/>
        <end position="469"/>
    </location>
</feature>
<dbReference type="InterPro" id="IPR001590">
    <property type="entry name" value="Peptidase_M12B"/>
</dbReference>
<keyword evidence="4 8" id="KW-0482">Metalloprotease</keyword>
<keyword evidence="1 8" id="KW-0645">Protease</keyword>
<feature type="binding site" evidence="5">
    <location>
        <position position="321"/>
    </location>
    <ligand>
        <name>Zn(2+)</name>
        <dbReference type="ChEBI" id="CHEBI:29105"/>
        <note>catalytic</note>
    </ligand>
</feature>
<evidence type="ECO:0000256" key="2">
    <source>
        <dbReference type="ARBA" id="ARBA00022801"/>
    </source>
</evidence>
<protein>
    <submittedName>
        <fullName evidence="8">Putative secreted metalloprotease</fullName>
    </submittedName>
</protein>